<dbReference type="GO" id="GO:0003713">
    <property type="term" value="F:transcription coactivator activity"/>
    <property type="evidence" value="ECO:0007669"/>
    <property type="project" value="TreeGrafter"/>
</dbReference>
<dbReference type="InterPro" id="IPR041285">
    <property type="entry name" value="MID_MedPIWI"/>
</dbReference>
<evidence type="ECO:0000256" key="13">
    <source>
        <dbReference type="SAM" id="MobiDB-lite"/>
    </source>
</evidence>
<comment type="subunit">
    <text evidence="11">Component of the SRB8-11 complex, which itself associates with the Mediator complex.</text>
</comment>
<feature type="compositionally biased region" description="Basic residues" evidence="13">
    <location>
        <begin position="689"/>
        <end position="698"/>
    </location>
</feature>
<feature type="region of interest" description="Disordered" evidence="13">
    <location>
        <begin position="965"/>
        <end position="997"/>
    </location>
</feature>
<dbReference type="VEuPathDB" id="FungiDB:Bcin13g01320"/>
<evidence type="ECO:0000256" key="1">
    <source>
        <dbReference type="ARBA" id="ARBA00004123"/>
    </source>
</evidence>
<evidence type="ECO:0000256" key="11">
    <source>
        <dbReference type="RuleBase" id="RU364134"/>
    </source>
</evidence>
<dbReference type="Proteomes" id="UP000001798">
    <property type="component" value="Chromosome 13"/>
</dbReference>
<evidence type="ECO:0000313" key="17">
    <source>
        <dbReference type="EMBL" id="ATZ56286.1"/>
    </source>
</evidence>
<evidence type="ECO:0000256" key="9">
    <source>
        <dbReference type="ARBA" id="ARBA00025661"/>
    </source>
</evidence>
<feature type="domain" description="MID" evidence="16">
    <location>
        <begin position="1029"/>
        <end position="1195"/>
    </location>
</feature>
<sequence>MDLGDQPTNVLCCDNFASITYEYFEPQWPSPSSITKKHLQDVETAWRNHGNLVYYDAKREGIWVFQPSPNSPNKALDEGDDSLSQANLPSVRGVELVKKDKGTYEPSYLAKSKSMLAASLNTPNSASSPSPLENALRNAQNVNARAMQVNSAQNLHDPAGSSPGVKSVASIGDTFAFLKEVQEHFISSVQGSIMYKLCNDHGLIPLNSRTLLLPSESPSRSMAYYQSPKVSDDTVTLVDLDISLTSLGALMIKACSYVTPGLQSINHTSPEKLQRILSQGTELWLAPGGNPAKFYSFYDDEQLPGIQPISDLQKYPEDHSWRFHGTTIKSWQSRCLDWLSTKGFDSSLIDEGGWMFVQVLNTNYGSSNPEYADIPSSDEGAIVPWPTLLCFRAIKTSTTDLQPSSANSFGLVDPLTFVEDWSMNAEERASIMSNRQQERNVLKAAKEQADQEAQNIRANNHSTALLEKGSNAGAMYPTPPDAIHHPGGPTPSFDGAVTTPGNPAHLFSHDLETTNPSTSIMNTADTDNWVTSEQKHRSNSNMNFEENENDNDNLFGDMGGDLFGDTDITDADFNFFDQPDDIEMEHQSGSAVEPNLPPAPQHKIVEKSSVSSKPLVPQPTSKDTIMKDSQPTENNKRQPTFDQRFATSEMDMDVEMSNNNDNLIASAQPPLPPRIVAPFDKEIVFGQLARRKRKRKSKSQSSSGSSEFDEVKFEYSLTEVDEKYGYNGRFRYSDDDLKPQLVEPHDPTNPESFGRRKSENKALESDVLSRILNNDNAQYEFELDNEAELDVASESNSISDASESDDALPTGVSAIVKLGMKGKRYFDEASISSYNAFTGEYEPSAGTPQSIIEPHIPIFESDPADWSLTPYFTSPEPDIQPSGLSDLDLIETAQIIADQAAPGTLRVNDQICQNPDAHDQATFATRRLMTDVLQATKVCLKDVKSCTLRSYLTIPGIPAVNAALRLPPQGRPMPNPRAAQQTDPSKSSNPFPIQPPQLEVRRGDSKLAVLPPAIHFWDNLGLAPYTGNKDVNAVCIYPNIVGINENADIFLDQMRGAYESFRFGGHDRIMFPESPSGLLNYPCDVNTNKAAYLSSLKDVLTRLGKNLSSMTTEEKNVVVYFVYPLNNSSLLVNICTAFKHLFKVYRKSLSEKKLKIYNELVLQLVPLDFMAAPNSLIVPSPAEYSRLAMEVYDRCVDFASSSTTAAILLEKPLPRNIDFKLNINPSPALLQENSCLHIAYAQSIDERWITAAWSDNRGTKQMTASYCLGRKNEPFTLLFTDVANEIWETTLDLISSKKVHWRIIIAKTAVMEQSEIDFWTGLASTESNGSISLTLVTVQTDPSLRILPPQIRIPPPSMTTSQPTTTPVSTPQASQSSVFSPGNASTPTANAPTPSEAQSTSTPAVPPEPDDQSSRLLDITDQTWGAILSHRLNNSNSLLEFNPALISGYLVKNSGTSTDDPPIVLEVNIIYAEVVGNPRTFHDTLLREILGYYRGLATLARVRGVVHPVRDGRPWHIAAAEKAVKALYMLL</sequence>
<evidence type="ECO:0000256" key="6">
    <source>
        <dbReference type="ARBA" id="ARBA00023159"/>
    </source>
</evidence>
<evidence type="ECO:0000256" key="3">
    <source>
        <dbReference type="ARBA" id="ARBA00019618"/>
    </source>
</evidence>
<evidence type="ECO:0000256" key="12">
    <source>
        <dbReference type="SAM" id="Coils"/>
    </source>
</evidence>
<evidence type="ECO:0000256" key="5">
    <source>
        <dbReference type="ARBA" id="ARBA00023015"/>
    </source>
</evidence>
<dbReference type="InterPro" id="IPR009401">
    <property type="entry name" value="Med13_C"/>
</dbReference>
<dbReference type="EMBL" id="CP009817">
    <property type="protein sequence ID" value="ATZ56286.1"/>
    <property type="molecule type" value="Genomic_DNA"/>
</dbReference>
<name>A0A384K0C0_BOTFB</name>
<accession>A0A384K0C0</accession>
<keyword evidence="6 11" id="KW-0010">Activator</keyword>
<comment type="function">
    <text evidence="9 11">Component of the SRB8-11 complex. The SRB8-11 complex is a regulatory module of the Mediator complex which is itself involved in regulation of basal and activated RNA polymerase II-dependent transcription. The SRB8-11 complex may be involved in the transcriptional repression of a subset of genes regulated by Mediator. It may inhibit the association of the Mediator complex with RNA polymerase II to form the holoenzyme complex.</text>
</comment>
<feature type="compositionally biased region" description="Polar residues" evidence="13">
    <location>
        <begin position="978"/>
        <end position="991"/>
    </location>
</feature>
<keyword evidence="18" id="KW-1185">Reference proteome</keyword>
<keyword evidence="8 11" id="KW-0539">Nucleus</keyword>
<dbReference type="GO" id="GO:0016592">
    <property type="term" value="C:mediator complex"/>
    <property type="evidence" value="ECO:0007669"/>
    <property type="project" value="InterPro"/>
</dbReference>
<feature type="region of interest" description="Disordered" evidence="13">
    <location>
        <begin position="736"/>
        <end position="760"/>
    </location>
</feature>
<comment type="subcellular location">
    <subcellularLocation>
        <location evidence="1 11">Nucleus</location>
    </subcellularLocation>
</comment>
<feature type="domain" description="Mediator complex subunit Med13 C-terminal" evidence="14">
    <location>
        <begin position="1204"/>
        <end position="1520"/>
    </location>
</feature>
<dbReference type="KEGG" id="bfu:BCIN_13g01320"/>
<evidence type="ECO:0000313" key="18">
    <source>
        <dbReference type="Proteomes" id="UP000001798"/>
    </source>
</evidence>
<evidence type="ECO:0000259" key="16">
    <source>
        <dbReference type="Pfam" id="PF18296"/>
    </source>
</evidence>
<gene>
    <name evidence="17" type="ORF">BCIN_13g01320</name>
</gene>
<dbReference type="Pfam" id="PF11597">
    <property type="entry name" value="Med13_N"/>
    <property type="match status" value="1"/>
</dbReference>
<dbReference type="InterPro" id="IPR051139">
    <property type="entry name" value="Mediator_complx_sub13"/>
</dbReference>
<feature type="region of interest" description="Disordered" evidence="13">
    <location>
        <begin position="585"/>
        <end position="641"/>
    </location>
</feature>
<feature type="compositionally biased region" description="Polar residues" evidence="13">
    <location>
        <begin position="608"/>
        <end position="641"/>
    </location>
</feature>
<reference evidence="17 18" key="1">
    <citation type="journal article" date="2011" name="PLoS Genet.">
        <title>Genomic analysis of the necrotrophic fungal pathogens Sclerotinia sclerotiorum and Botrytis cinerea.</title>
        <authorList>
            <person name="Amselem J."/>
            <person name="Cuomo C.A."/>
            <person name="van Kan J.A."/>
            <person name="Viaud M."/>
            <person name="Benito E.P."/>
            <person name="Couloux A."/>
            <person name="Coutinho P.M."/>
            <person name="de Vries R.P."/>
            <person name="Dyer P.S."/>
            <person name="Fillinger S."/>
            <person name="Fournier E."/>
            <person name="Gout L."/>
            <person name="Hahn M."/>
            <person name="Kohn L."/>
            <person name="Lapalu N."/>
            <person name="Plummer K.M."/>
            <person name="Pradier J.M."/>
            <person name="Quevillon E."/>
            <person name="Sharon A."/>
            <person name="Simon A."/>
            <person name="ten Have A."/>
            <person name="Tudzynski B."/>
            <person name="Tudzynski P."/>
            <person name="Wincker P."/>
            <person name="Andrew M."/>
            <person name="Anthouard V."/>
            <person name="Beever R.E."/>
            <person name="Beffa R."/>
            <person name="Benoit I."/>
            <person name="Bouzid O."/>
            <person name="Brault B."/>
            <person name="Chen Z."/>
            <person name="Choquer M."/>
            <person name="Collemare J."/>
            <person name="Cotton P."/>
            <person name="Danchin E.G."/>
            <person name="Da Silva C."/>
            <person name="Gautier A."/>
            <person name="Giraud C."/>
            <person name="Giraud T."/>
            <person name="Gonzalez C."/>
            <person name="Grossetete S."/>
            <person name="Guldener U."/>
            <person name="Henrissat B."/>
            <person name="Howlett B.J."/>
            <person name="Kodira C."/>
            <person name="Kretschmer M."/>
            <person name="Lappartient A."/>
            <person name="Leroch M."/>
            <person name="Levis C."/>
            <person name="Mauceli E."/>
            <person name="Neuveglise C."/>
            <person name="Oeser B."/>
            <person name="Pearson M."/>
            <person name="Poulain J."/>
            <person name="Poussereau N."/>
            <person name="Quesneville H."/>
            <person name="Rascle C."/>
            <person name="Schumacher J."/>
            <person name="Segurens B."/>
            <person name="Sexton A."/>
            <person name="Silva E."/>
            <person name="Sirven C."/>
            <person name="Soanes D.M."/>
            <person name="Talbot N.J."/>
            <person name="Templeton M."/>
            <person name="Yandava C."/>
            <person name="Yarden O."/>
            <person name="Zeng Q."/>
            <person name="Rollins J.A."/>
            <person name="Lebrun M.H."/>
            <person name="Dickman M."/>
        </authorList>
    </citation>
    <scope>NUCLEOTIDE SEQUENCE [LARGE SCALE GENOMIC DNA]</scope>
    <source>
        <strain evidence="17 18">B05.10</strain>
    </source>
</reference>
<keyword evidence="4 11" id="KW-0678">Repressor</keyword>
<keyword evidence="7 11" id="KW-0804">Transcription</keyword>
<feature type="region of interest" description="Disordered" evidence="13">
    <location>
        <begin position="689"/>
        <end position="710"/>
    </location>
</feature>
<dbReference type="RefSeq" id="XP_024552477.1">
    <property type="nucleotide sequence ID" value="XM_024696664.1"/>
</dbReference>
<dbReference type="GeneID" id="5437666"/>
<evidence type="ECO:0000256" key="2">
    <source>
        <dbReference type="ARBA" id="ARBA00009354"/>
    </source>
</evidence>
<protein>
    <recommendedName>
        <fullName evidence="3 11">Mediator of RNA polymerase II transcription subunit 13</fullName>
    </recommendedName>
    <alternativeName>
        <fullName evidence="10 11">Mediator complex subunit 13</fullName>
    </alternativeName>
</protein>
<keyword evidence="12" id="KW-0175">Coiled coil</keyword>
<dbReference type="Pfam" id="PF06333">
    <property type="entry name" value="Med13_C"/>
    <property type="match status" value="1"/>
</dbReference>
<dbReference type="InterPro" id="IPR021643">
    <property type="entry name" value="Mediator_Med13_N"/>
</dbReference>
<feature type="compositionally biased region" description="Low complexity" evidence="13">
    <location>
        <begin position="1358"/>
        <end position="1377"/>
    </location>
</feature>
<evidence type="ECO:0000256" key="4">
    <source>
        <dbReference type="ARBA" id="ARBA00022491"/>
    </source>
</evidence>
<feature type="region of interest" description="Disordered" evidence="13">
    <location>
        <begin position="1346"/>
        <end position="1415"/>
    </location>
</feature>
<evidence type="ECO:0000259" key="15">
    <source>
        <dbReference type="Pfam" id="PF11597"/>
    </source>
</evidence>
<feature type="domain" description="Mediator complex subunit Med13 N-terminal" evidence="15">
    <location>
        <begin position="7"/>
        <end position="392"/>
    </location>
</feature>
<feature type="coiled-coil region" evidence="12">
    <location>
        <begin position="432"/>
        <end position="459"/>
    </location>
</feature>
<reference evidence="17 18" key="2">
    <citation type="journal article" date="2012" name="Eukaryot. Cell">
        <title>Genome update of Botrytis cinerea strains B05.10 and T4.</title>
        <authorList>
            <person name="Staats M."/>
            <person name="van Kan J.A."/>
        </authorList>
    </citation>
    <scope>NUCLEOTIDE SEQUENCE [LARGE SCALE GENOMIC DNA]</scope>
    <source>
        <strain evidence="17 18">B05.10</strain>
    </source>
</reference>
<reference evidence="17 18" key="3">
    <citation type="journal article" date="2017" name="Mol. Plant Pathol.">
        <title>A gapless genome sequence of the fungus Botrytis cinerea.</title>
        <authorList>
            <person name="Van Kan J.A."/>
            <person name="Stassen J.H."/>
            <person name="Mosbach A."/>
            <person name="Van Der Lee T.A."/>
            <person name="Faino L."/>
            <person name="Farmer A.D."/>
            <person name="Papasotiriou D.G."/>
            <person name="Zhou S."/>
            <person name="Seidl M.F."/>
            <person name="Cottam E."/>
            <person name="Edel D."/>
            <person name="Hahn M."/>
            <person name="Schwartz D.C."/>
            <person name="Dietrich R.A."/>
            <person name="Widdison S."/>
            <person name="Scalliet G."/>
        </authorList>
    </citation>
    <scope>NUCLEOTIDE SEQUENCE [LARGE SCALE GENOMIC DNA]</scope>
    <source>
        <strain evidence="17 18">B05.10</strain>
    </source>
</reference>
<dbReference type="PANTHER" id="PTHR48249:SF3">
    <property type="entry name" value="MEDIATOR OF RNA POLYMERASE II TRANSCRIPTION SUBUNIT 13"/>
    <property type="match status" value="1"/>
</dbReference>
<evidence type="ECO:0000256" key="8">
    <source>
        <dbReference type="ARBA" id="ARBA00023242"/>
    </source>
</evidence>
<organism evidence="17 18">
    <name type="scientific">Botryotinia fuckeliana (strain B05.10)</name>
    <name type="common">Noble rot fungus</name>
    <name type="synonym">Botrytis cinerea</name>
    <dbReference type="NCBI Taxonomy" id="332648"/>
    <lineage>
        <taxon>Eukaryota</taxon>
        <taxon>Fungi</taxon>
        <taxon>Dikarya</taxon>
        <taxon>Ascomycota</taxon>
        <taxon>Pezizomycotina</taxon>
        <taxon>Leotiomycetes</taxon>
        <taxon>Helotiales</taxon>
        <taxon>Sclerotiniaceae</taxon>
        <taxon>Botrytis</taxon>
    </lineage>
</organism>
<proteinExistence type="inferred from homology"/>
<comment type="similarity">
    <text evidence="2 11">Belongs to the Mediator complex subunit 13 family.</text>
</comment>
<dbReference type="GO" id="GO:0045944">
    <property type="term" value="P:positive regulation of transcription by RNA polymerase II"/>
    <property type="evidence" value="ECO:0007669"/>
    <property type="project" value="TreeGrafter"/>
</dbReference>
<evidence type="ECO:0000256" key="7">
    <source>
        <dbReference type="ARBA" id="ARBA00023163"/>
    </source>
</evidence>
<feature type="compositionally biased region" description="Polar residues" evidence="13">
    <location>
        <begin position="1378"/>
        <end position="1403"/>
    </location>
</feature>
<dbReference type="OrthoDB" id="103819at2759"/>
<keyword evidence="5 11" id="KW-0805">Transcription regulation</keyword>
<evidence type="ECO:0000256" key="10">
    <source>
        <dbReference type="ARBA" id="ARBA00032008"/>
    </source>
</evidence>
<dbReference type="Pfam" id="PF18296">
    <property type="entry name" value="MID_MedPIWI"/>
    <property type="match status" value="1"/>
</dbReference>
<dbReference type="PANTHER" id="PTHR48249">
    <property type="entry name" value="MEDIATOR OF RNA POLYMERASE II TRANSCRIPTION SUBUNIT 13"/>
    <property type="match status" value="1"/>
</dbReference>
<evidence type="ECO:0000259" key="14">
    <source>
        <dbReference type="Pfam" id="PF06333"/>
    </source>
</evidence>